<dbReference type="GO" id="GO:0042273">
    <property type="term" value="P:ribosomal large subunit biogenesis"/>
    <property type="evidence" value="ECO:0007669"/>
    <property type="project" value="TreeGrafter"/>
</dbReference>
<gene>
    <name evidence="4" type="ORF">B0H66DRAFT_373182</name>
</gene>
<keyword evidence="1" id="KW-0175">Coiled coil</keyword>
<evidence type="ECO:0000256" key="2">
    <source>
        <dbReference type="SAM" id="MobiDB-lite"/>
    </source>
</evidence>
<keyword evidence="4" id="KW-0863">Zinc-finger</keyword>
<dbReference type="InterPro" id="IPR041661">
    <property type="entry name" value="ZN622/Rei1/Reh1_Znf-C2H2"/>
</dbReference>
<dbReference type="InterPro" id="IPR040025">
    <property type="entry name" value="Znf622/Rei1/Reh1"/>
</dbReference>
<dbReference type="Proteomes" id="UP001283341">
    <property type="component" value="Unassembled WGS sequence"/>
</dbReference>
<reference evidence="4" key="1">
    <citation type="journal article" date="2023" name="Mol. Phylogenet. Evol.">
        <title>Genome-scale phylogeny and comparative genomics of the fungal order Sordariales.</title>
        <authorList>
            <person name="Hensen N."/>
            <person name="Bonometti L."/>
            <person name="Westerberg I."/>
            <person name="Brannstrom I.O."/>
            <person name="Guillou S."/>
            <person name="Cros-Aarteil S."/>
            <person name="Calhoun S."/>
            <person name="Haridas S."/>
            <person name="Kuo A."/>
            <person name="Mondo S."/>
            <person name="Pangilinan J."/>
            <person name="Riley R."/>
            <person name="LaButti K."/>
            <person name="Andreopoulos B."/>
            <person name="Lipzen A."/>
            <person name="Chen C."/>
            <person name="Yan M."/>
            <person name="Daum C."/>
            <person name="Ng V."/>
            <person name="Clum A."/>
            <person name="Steindorff A."/>
            <person name="Ohm R.A."/>
            <person name="Martin F."/>
            <person name="Silar P."/>
            <person name="Natvig D.O."/>
            <person name="Lalanne C."/>
            <person name="Gautier V."/>
            <person name="Ament-Velasquez S.L."/>
            <person name="Kruys A."/>
            <person name="Hutchinson M.I."/>
            <person name="Powell A.J."/>
            <person name="Barry K."/>
            <person name="Miller A.N."/>
            <person name="Grigoriev I.V."/>
            <person name="Debuchy R."/>
            <person name="Gladieux P."/>
            <person name="Hiltunen Thoren M."/>
            <person name="Johannesson H."/>
        </authorList>
    </citation>
    <scope>NUCLEOTIDE SEQUENCE</scope>
    <source>
        <strain evidence="4">CBS 118394</strain>
    </source>
</reference>
<dbReference type="EMBL" id="JAUEDM010000007">
    <property type="protein sequence ID" value="KAK3314177.1"/>
    <property type="molecule type" value="Genomic_DNA"/>
</dbReference>
<feature type="compositionally biased region" description="Basic and acidic residues" evidence="2">
    <location>
        <begin position="62"/>
        <end position="87"/>
    </location>
</feature>
<evidence type="ECO:0000256" key="1">
    <source>
        <dbReference type="SAM" id="Coils"/>
    </source>
</evidence>
<dbReference type="AlphaFoldDB" id="A0AAE0M048"/>
<feature type="coiled-coil region" evidence="1">
    <location>
        <begin position="303"/>
        <end position="337"/>
    </location>
</feature>
<name>A0AAE0M048_9PEZI</name>
<feature type="compositionally biased region" description="Polar residues" evidence="2">
    <location>
        <begin position="202"/>
        <end position="271"/>
    </location>
</feature>
<accession>A0AAE0M048</accession>
<feature type="region of interest" description="Disordered" evidence="2">
    <location>
        <begin position="197"/>
        <end position="272"/>
    </location>
</feature>
<dbReference type="GO" id="GO:0030687">
    <property type="term" value="C:preribosome, large subunit precursor"/>
    <property type="evidence" value="ECO:0007669"/>
    <property type="project" value="TreeGrafter"/>
</dbReference>
<keyword evidence="5" id="KW-1185">Reference proteome</keyword>
<keyword evidence="4" id="KW-0479">Metal-binding</keyword>
<protein>
    <submittedName>
        <fullName evidence="4">C2H2 type zinc-finger-domain-containing protein</fullName>
    </submittedName>
</protein>
<proteinExistence type="predicted"/>
<sequence>MDTPSVFKLSSNSCNACNVSFEDDDARRAHSKSQWHVENLRRRVAGLPPIDASAVAAASSSLEKEKKKQPDEQRSDSDYSTSSDKEDIPREPALFVVGQCLFCSKISETIYDSLSHMQESHGLFIPSIDNLVVDVETLVRYLWLVISDYRECLYCHTQRRTVQAVQQHMISGNGHAKFDIEQPDSEFRDFYDFSAEQEEGTQHNNDVPQQQRLLTLPSGKTVTHRTATATEGGQGRNRTAPSSSSSNTLPPAQDPTTTSHDAERGSSSSQVVVKRQEKLVGSLTNQLASLSVNDRASLAHLPVSEQRAVLATQKKQVEKARQAEQRYRNRVEMLGNKTLMKTFVNDVPGRSNG</sequence>
<dbReference type="PANTHER" id="PTHR13182">
    <property type="entry name" value="ZINC FINGER PROTEIN 622"/>
    <property type="match status" value="1"/>
</dbReference>
<dbReference type="Pfam" id="PF12756">
    <property type="entry name" value="zf-C2H2_2"/>
    <property type="match status" value="1"/>
</dbReference>
<feature type="region of interest" description="Disordered" evidence="2">
    <location>
        <begin position="55"/>
        <end position="87"/>
    </location>
</feature>
<comment type="caution">
    <text evidence="4">The sequence shown here is derived from an EMBL/GenBank/DDBJ whole genome shotgun (WGS) entry which is preliminary data.</text>
</comment>
<evidence type="ECO:0000313" key="4">
    <source>
        <dbReference type="EMBL" id="KAK3314177.1"/>
    </source>
</evidence>
<reference evidence="4" key="2">
    <citation type="submission" date="2023-06" db="EMBL/GenBank/DDBJ databases">
        <authorList>
            <consortium name="Lawrence Berkeley National Laboratory"/>
            <person name="Haridas S."/>
            <person name="Hensen N."/>
            <person name="Bonometti L."/>
            <person name="Westerberg I."/>
            <person name="Brannstrom I.O."/>
            <person name="Guillou S."/>
            <person name="Cros-Aarteil S."/>
            <person name="Calhoun S."/>
            <person name="Kuo A."/>
            <person name="Mondo S."/>
            <person name="Pangilinan J."/>
            <person name="Riley R."/>
            <person name="Labutti K."/>
            <person name="Andreopoulos B."/>
            <person name="Lipzen A."/>
            <person name="Chen C."/>
            <person name="Yanf M."/>
            <person name="Daum C."/>
            <person name="Ng V."/>
            <person name="Clum A."/>
            <person name="Steindorff A."/>
            <person name="Ohm R."/>
            <person name="Martin F."/>
            <person name="Silar P."/>
            <person name="Natvig D."/>
            <person name="Lalanne C."/>
            <person name="Gautier V."/>
            <person name="Ament-Velasquez S.L."/>
            <person name="Kruys A."/>
            <person name="Hutchinson M.I."/>
            <person name="Powell A.J."/>
            <person name="Barry K."/>
            <person name="Miller A.N."/>
            <person name="Grigoriev I.V."/>
            <person name="Debuchy R."/>
            <person name="Gladieux P."/>
            <person name="Thoren M.H."/>
            <person name="Johannesson H."/>
        </authorList>
    </citation>
    <scope>NUCLEOTIDE SEQUENCE</scope>
    <source>
        <strain evidence="4">CBS 118394</strain>
    </source>
</reference>
<dbReference type="PANTHER" id="PTHR13182:SF8">
    <property type="entry name" value="CYTOPLASMIC 60S SUBUNIT BIOGENESIS FACTOR ZNF622"/>
    <property type="match status" value="1"/>
</dbReference>
<keyword evidence="4" id="KW-0862">Zinc</keyword>
<organism evidence="4 5">
    <name type="scientific">Apodospora peruviana</name>
    <dbReference type="NCBI Taxonomy" id="516989"/>
    <lineage>
        <taxon>Eukaryota</taxon>
        <taxon>Fungi</taxon>
        <taxon>Dikarya</taxon>
        <taxon>Ascomycota</taxon>
        <taxon>Pezizomycotina</taxon>
        <taxon>Sordariomycetes</taxon>
        <taxon>Sordariomycetidae</taxon>
        <taxon>Sordariales</taxon>
        <taxon>Lasiosphaeriaceae</taxon>
        <taxon>Apodospora</taxon>
    </lineage>
</organism>
<evidence type="ECO:0000313" key="5">
    <source>
        <dbReference type="Proteomes" id="UP001283341"/>
    </source>
</evidence>
<dbReference type="GO" id="GO:0008270">
    <property type="term" value="F:zinc ion binding"/>
    <property type="evidence" value="ECO:0007669"/>
    <property type="project" value="UniProtKB-KW"/>
</dbReference>
<feature type="domain" description="ZN622/Rei1/Reh1 zinc finger C2H2-type" evidence="3">
    <location>
        <begin position="99"/>
        <end position="197"/>
    </location>
</feature>
<evidence type="ECO:0000259" key="3">
    <source>
        <dbReference type="Pfam" id="PF12756"/>
    </source>
</evidence>